<organism evidence="5 6">
    <name type="scientific">Mycobacterium tuberculosis</name>
    <dbReference type="NCBI Taxonomy" id="1773"/>
    <lineage>
        <taxon>Bacteria</taxon>
        <taxon>Bacillati</taxon>
        <taxon>Actinomycetota</taxon>
        <taxon>Actinomycetes</taxon>
        <taxon>Mycobacteriales</taxon>
        <taxon>Mycobacteriaceae</taxon>
        <taxon>Mycobacterium</taxon>
        <taxon>Mycobacterium tuberculosis complex</taxon>
    </lineage>
</organism>
<evidence type="ECO:0000313" key="7">
    <source>
        <dbReference type="Proteomes" id="UP000039217"/>
    </source>
</evidence>
<dbReference type="EMBL" id="CFOH01000605">
    <property type="protein sequence ID" value="CFE62779.1"/>
    <property type="molecule type" value="Genomic_DNA"/>
</dbReference>
<proteinExistence type="predicted"/>
<evidence type="ECO:0000313" key="10">
    <source>
        <dbReference type="Proteomes" id="UP000050164"/>
    </source>
</evidence>
<evidence type="ECO:0000313" key="2">
    <source>
        <dbReference type="EMBL" id="CFE62779.1"/>
    </source>
</evidence>
<evidence type="ECO:0000313" key="3">
    <source>
        <dbReference type="EMBL" id="CKU27993.1"/>
    </source>
</evidence>
<evidence type="ECO:0000313" key="4">
    <source>
        <dbReference type="EMBL" id="CNV15972.1"/>
    </source>
</evidence>
<dbReference type="Proteomes" id="UP000050164">
    <property type="component" value="Unassembled WGS sequence"/>
</dbReference>
<evidence type="ECO:0000313" key="1">
    <source>
        <dbReference type="EMBL" id="CFE43899.1"/>
    </source>
</evidence>
<accession>A0A0T9DNB0</accession>
<name>A0A0T9DNB0_MYCTX</name>
<protein>
    <submittedName>
        <fullName evidence="5">Uncharacterized protein</fullName>
    </submittedName>
</protein>
<dbReference type="EMBL" id="CQQC01000521">
    <property type="protein sequence ID" value="CNV15972.1"/>
    <property type="molecule type" value="Genomic_DNA"/>
</dbReference>
<evidence type="ECO:0000313" key="5">
    <source>
        <dbReference type="EMBL" id="COX54779.1"/>
    </source>
</evidence>
<gene>
    <name evidence="4" type="ORF">ERS007661_01744</name>
    <name evidence="1" type="ORF">ERS007681_03515</name>
    <name evidence="2" type="ORF">ERS007688_03072</name>
    <name evidence="5" type="ORF">ERS007703_05332</name>
    <name evidence="3" type="ORF">ERS027659_05146</name>
</gene>
<evidence type="ECO:0000313" key="6">
    <source>
        <dbReference type="Proteomes" id="UP000038802"/>
    </source>
</evidence>
<dbReference type="Proteomes" id="UP000039217">
    <property type="component" value="Unassembled WGS sequence"/>
</dbReference>
<reference evidence="6 7" key="1">
    <citation type="submission" date="2015-03" db="EMBL/GenBank/DDBJ databases">
        <authorList>
            <consortium name="Pathogen Informatics"/>
        </authorList>
    </citation>
    <scope>NUCLEOTIDE SEQUENCE [LARGE SCALE GENOMIC DNA]</scope>
    <source>
        <strain evidence="3 10">Bir 185</strain>
        <strain evidence="4 7">D00501624</strain>
        <strain evidence="1 9">G09901357</strain>
        <strain evidence="2 8">H09601792</strain>
        <strain evidence="6">K00500041</strain>
    </source>
</reference>
<dbReference type="EMBL" id="CSAE01001360">
    <property type="protein sequence ID" value="COX54779.1"/>
    <property type="molecule type" value="Genomic_DNA"/>
</dbReference>
<evidence type="ECO:0000313" key="9">
    <source>
        <dbReference type="Proteomes" id="UP000048289"/>
    </source>
</evidence>
<reference evidence="5" key="2">
    <citation type="submission" date="2015-03" db="EMBL/GenBank/DDBJ databases">
        <authorList>
            <person name="Murphy D."/>
        </authorList>
    </citation>
    <scope>NUCLEOTIDE SEQUENCE [LARGE SCALE GENOMIC DNA]</scope>
    <source>
        <strain evidence="5">K00500041</strain>
    </source>
</reference>
<evidence type="ECO:0000313" key="8">
    <source>
        <dbReference type="Proteomes" id="UP000046947"/>
    </source>
</evidence>
<dbReference type="Proteomes" id="UP000048289">
    <property type="component" value="Unassembled WGS sequence"/>
</dbReference>
<dbReference type="EMBL" id="CNFT01002458">
    <property type="protein sequence ID" value="CKU27993.1"/>
    <property type="molecule type" value="Genomic_DNA"/>
</dbReference>
<dbReference type="Proteomes" id="UP000046947">
    <property type="component" value="Unassembled WGS sequence"/>
</dbReference>
<sequence>MQQAVDVVEDVVFGDLVADRVAVELEDDAGDVVDAAVAVVVYFGVGGGLEIEFAVTWFGLLVGPAREELTVA</sequence>
<dbReference type="EMBL" id="CFOE01000621">
    <property type="protein sequence ID" value="CFE43899.1"/>
    <property type="molecule type" value="Genomic_DNA"/>
</dbReference>
<dbReference type="AlphaFoldDB" id="A0A0T9DNB0"/>
<dbReference type="Proteomes" id="UP000038802">
    <property type="component" value="Unassembled WGS sequence"/>
</dbReference>